<dbReference type="PROSITE" id="PS00934">
    <property type="entry name" value="GLYOXALASE_I_1"/>
    <property type="match status" value="1"/>
</dbReference>
<dbReference type="Gene3D" id="3.10.180.10">
    <property type="entry name" value="2,3-Dihydroxybiphenyl 1,2-Dioxygenase, domain 1"/>
    <property type="match status" value="1"/>
</dbReference>
<dbReference type="AlphaFoldDB" id="A0AAJ4ZNJ9"/>
<evidence type="ECO:0000256" key="1">
    <source>
        <dbReference type="ARBA" id="ARBA00022723"/>
    </source>
</evidence>
<dbReference type="EMBL" id="UGVE01000001">
    <property type="protein sequence ID" value="SUD98642.1"/>
    <property type="molecule type" value="Genomic_DNA"/>
</dbReference>
<comment type="caution">
    <text evidence="3">The sequence shown here is derived from an EMBL/GenBank/DDBJ whole genome shotgun (WGS) entry which is preliminary data.</text>
</comment>
<evidence type="ECO:0000313" key="3">
    <source>
        <dbReference type="EMBL" id="SUD98642.1"/>
    </source>
</evidence>
<organism evidence="3 4">
    <name type="scientific">Ralstonia mannitolilytica</name>
    <dbReference type="NCBI Taxonomy" id="105219"/>
    <lineage>
        <taxon>Bacteria</taxon>
        <taxon>Pseudomonadati</taxon>
        <taxon>Pseudomonadota</taxon>
        <taxon>Betaproteobacteria</taxon>
        <taxon>Burkholderiales</taxon>
        <taxon>Burkholderiaceae</taxon>
        <taxon>Ralstonia</taxon>
    </lineage>
</organism>
<evidence type="ECO:0000313" key="4">
    <source>
        <dbReference type="Proteomes" id="UP000255008"/>
    </source>
</evidence>
<keyword evidence="1" id="KW-0479">Metal-binding</keyword>
<dbReference type="Proteomes" id="UP000255008">
    <property type="component" value="Unassembled WGS sequence"/>
</dbReference>
<name>A0AAJ4ZNJ9_9RALS</name>
<accession>A0AAJ4ZNJ9</accession>
<dbReference type="InterPro" id="IPR018146">
    <property type="entry name" value="Glyoxalase_1_CS"/>
</dbReference>
<dbReference type="GO" id="GO:0004462">
    <property type="term" value="F:lactoylglutathione lyase activity"/>
    <property type="evidence" value="ECO:0007669"/>
    <property type="project" value="InterPro"/>
</dbReference>
<dbReference type="GO" id="GO:0046872">
    <property type="term" value="F:metal ion binding"/>
    <property type="evidence" value="ECO:0007669"/>
    <property type="project" value="UniProtKB-KW"/>
</dbReference>
<dbReference type="Pfam" id="PF00903">
    <property type="entry name" value="Glyoxalase"/>
    <property type="match status" value="1"/>
</dbReference>
<protein>
    <submittedName>
        <fullName evidence="3">Fosfomycin resistance protein FosB</fullName>
    </submittedName>
</protein>
<sequence length="129" mass="14369">MIVLDHTILRVRDTARSVAFYTQVLGFAHEGRMGPFDVVRVNDDLTLDLRQVDTLEVEHLAFSLDRASFDAIHARLIQRGIVYGGSPFDRRNGQVGQSHGARGMATAIYFDDPDGHALEIRVYPEAMAA</sequence>
<dbReference type="InterPro" id="IPR004360">
    <property type="entry name" value="Glyas_Fos-R_dOase_dom"/>
</dbReference>
<dbReference type="InterPro" id="IPR050383">
    <property type="entry name" value="GlyoxalaseI/FosfomycinResist"/>
</dbReference>
<dbReference type="InterPro" id="IPR037523">
    <property type="entry name" value="VOC_core"/>
</dbReference>
<dbReference type="InterPro" id="IPR029068">
    <property type="entry name" value="Glyas_Bleomycin-R_OHBP_Dase"/>
</dbReference>
<proteinExistence type="predicted"/>
<dbReference type="PANTHER" id="PTHR21366">
    <property type="entry name" value="GLYOXALASE FAMILY PROTEIN"/>
    <property type="match status" value="1"/>
</dbReference>
<dbReference type="RefSeq" id="WP_181817650.1">
    <property type="nucleotide sequence ID" value="NZ_BAAAEC010000010.1"/>
</dbReference>
<dbReference type="PANTHER" id="PTHR21366:SF14">
    <property type="entry name" value="GLYOXALASE DOMAIN-CONTAINING PROTEIN 5"/>
    <property type="match status" value="1"/>
</dbReference>
<evidence type="ECO:0000259" key="2">
    <source>
        <dbReference type="PROSITE" id="PS51819"/>
    </source>
</evidence>
<gene>
    <name evidence="3" type="ORF">NCTC10894_03033</name>
</gene>
<dbReference type="SUPFAM" id="SSF54593">
    <property type="entry name" value="Glyoxalase/Bleomycin resistance protein/Dihydroxybiphenyl dioxygenase"/>
    <property type="match status" value="1"/>
</dbReference>
<feature type="domain" description="VOC" evidence="2">
    <location>
        <begin position="3"/>
        <end position="123"/>
    </location>
</feature>
<dbReference type="PROSITE" id="PS51819">
    <property type="entry name" value="VOC"/>
    <property type="match status" value="1"/>
</dbReference>
<reference evidence="3 4" key="1">
    <citation type="submission" date="2018-06" db="EMBL/GenBank/DDBJ databases">
        <authorList>
            <consortium name="Pathogen Informatics"/>
            <person name="Doyle S."/>
        </authorList>
    </citation>
    <scope>NUCLEOTIDE SEQUENCE [LARGE SCALE GENOMIC DNA]</scope>
    <source>
        <strain evidence="3 4">NCTC10894</strain>
    </source>
</reference>